<evidence type="ECO:0000259" key="2">
    <source>
        <dbReference type="PROSITE" id="PS50191"/>
    </source>
</evidence>
<dbReference type="SMART" id="SM00516">
    <property type="entry name" value="SEC14"/>
    <property type="match status" value="1"/>
</dbReference>
<keyword evidence="4" id="KW-1185">Reference proteome</keyword>
<dbReference type="PROSITE" id="PS50191">
    <property type="entry name" value="CRAL_TRIO"/>
    <property type="match status" value="1"/>
</dbReference>
<dbReference type="InterPro" id="IPR036273">
    <property type="entry name" value="CRAL/TRIO_N_dom_sf"/>
</dbReference>
<dbReference type="CDD" id="cd00170">
    <property type="entry name" value="SEC14"/>
    <property type="match status" value="1"/>
</dbReference>
<dbReference type="SUPFAM" id="SSF46938">
    <property type="entry name" value="CRAL/TRIO N-terminal domain"/>
    <property type="match status" value="1"/>
</dbReference>
<dbReference type="Pfam" id="PF00650">
    <property type="entry name" value="CRAL_TRIO"/>
    <property type="match status" value="1"/>
</dbReference>
<accession>A0AAW0YUX5</accession>
<dbReference type="InterPro" id="IPR052578">
    <property type="entry name" value="PI_Transfer_CRAL-TRIO"/>
</dbReference>
<feature type="compositionally biased region" description="Low complexity" evidence="1">
    <location>
        <begin position="351"/>
        <end position="371"/>
    </location>
</feature>
<dbReference type="Proteomes" id="UP001388673">
    <property type="component" value="Unassembled WGS sequence"/>
</dbReference>
<dbReference type="FunFam" id="3.40.525.10:FF:000020">
    <property type="entry name" value="Chromosome 15, whole genome shotgun sequence"/>
    <property type="match status" value="1"/>
</dbReference>
<dbReference type="InterPro" id="IPR001251">
    <property type="entry name" value="CRAL-TRIO_dom"/>
</dbReference>
<evidence type="ECO:0000313" key="3">
    <source>
        <dbReference type="EMBL" id="KAK8849803.1"/>
    </source>
</evidence>
<feature type="compositionally biased region" description="Basic and acidic residues" evidence="1">
    <location>
        <begin position="429"/>
        <end position="439"/>
    </location>
</feature>
<dbReference type="RefSeq" id="XP_066801691.1">
    <property type="nucleotide sequence ID" value="XM_066948232.1"/>
</dbReference>
<protein>
    <recommendedName>
        <fullName evidence="2">CRAL-TRIO domain-containing protein</fullName>
    </recommendedName>
</protein>
<dbReference type="KEGG" id="kne:92182397"/>
<evidence type="ECO:0000256" key="1">
    <source>
        <dbReference type="SAM" id="MobiDB-lite"/>
    </source>
</evidence>
<dbReference type="SUPFAM" id="SSF52087">
    <property type="entry name" value="CRAL/TRIO domain"/>
    <property type="match status" value="1"/>
</dbReference>
<dbReference type="PANTHER" id="PTHR45824:SF29">
    <property type="entry name" value="GH16843P"/>
    <property type="match status" value="1"/>
</dbReference>
<dbReference type="PANTHER" id="PTHR45824">
    <property type="entry name" value="GH16843P"/>
    <property type="match status" value="1"/>
</dbReference>
<dbReference type="AlphaFoldDB" id="A0AAW0YUX5"/>
<feature type="compositionally biased region" description="Low complexity" evidence="1">
    <location>
        <begin position="1"/>
        <end position="18"/>
    </location>
</feature>
<dbReference type="InterPro" id="IPR036865">
    <property type="entry name" value="CRAL-TRIO_dom_sf"/>
</dbReference>
<name>A0AAW0YUX5_9TREE</name>
<proteinExistence type="predicted"/>
<gene>
    <name evidence="3" type="ORF">IAR55_005139</name>
</gene>
<dbReference type="Gene3D" id="3.40.525.10">
    <property type="entry name" value="CRAL-TRIO lipid binding domain"/>
    <property type="match status" value="1"/>
</dbReference>
<feature type="compositionally biased region" description="Basic and acidic residues" evidence="1">
    <location>
        <begin position="372"/>
        <end position="390"/>
    </location>
</feature>
<organism evidence="3 4">
    <name type="scientific">Kwoniella newhampshirensis</name>
    <dbReference type="NCBI Taxonomy" id="1651941"/>
    <lineage>
        <taxon>Eukaryota</taxon>
        <taxon>Fungi</taxon>
        <taxon>Dikarya</taxon>
        <taxon>Basidiomycota</taxon>
        <taxon>Agaricomycotina</taxon>
        <taxon>Tremellomycetes</taxon>
        <taxon>Tremellales</taxon>
        <taxon>Cryptococcaceae</taxon>
        <taxon>Kwoniella</taxon>
    </lineage>
</organism>
<feature type="region of interest" description="Disordered" evidence="1">
    <location>
        <begin position="1"/>
        <end position="41"/>
    </location>
</feature>
<dbReference type="GeneID" id="92182397"/>
<dbReference type="EMBL" id="JBCAWK010000009">
    <property type="protein sequence ID" value="KAK8849803.1"/>
    <property type="molecule type" value="Genomic_DNA"/>
</dbReference>
<dbReference type="GO" id="GO:0008526">
    <property type="term" value="F:phosphatidylinositol transfer activity"/>
    <property type="evidence" value="ECO:0007669"/>
    <property type="project" value="TreeGrafter"/>
</dbReference>
<reference evidence="3 4" key="1">
    <citation type="journal article" date="2024" name="bioRxiv">
        <title>Comparative genomics of Cryptococcus and Kwoniella reveals pathogenesis evolution and contrasting karyotype dynamics via intercentromeric recombination or chromosome fusion.</title>
        <authorList>
            <person name="Coelho M.A."/>
            <person name="David-Palma M."/>
            <person name="Shea T."/>
            <person name="Bowers K."/>
            <person name="McGinley-Smith S."/>
            <person name="Mohammad A.W."/>
            <person name="Gnirke A."/>
            <person name="Yurkov A.M."/>
            <person name="Nowrousian M."/>
            <person name="Sun S."/>
            <person name="Cuomo C.A."/>
            <person name="Heitman J."/>
        </authorList>
    </citation>
    <scope>NUCLEOTIDE SEQUENCE [LARGE SCALE GENOMIC DNA]</scope>
    <source>
        <strain evidence="3 4">CBS 13917</strain>
    </source>
</reference>
<sequence length="439" mass="48479">MSSFFSRSTKSASSSTSSLNKLKGTDEAATNGVAKNHDIFTTPPAEASVKKKWNYDEHQLKQYTKTLMLPESDPYYPWEKRFLADPGTHPRYMRAAKWKMEDAKKRIKGTLEWRREYKPELIEPGDVSIEAESGKIILNGFDLDGRPVLYMRPGRENTEVSPRQIRHLIYHLERALDFMPPGQEQVAIIVDYKSATSQSNPSISTARKVLNILQNHYVERLGRGLVVNMPWWINAFFTGITPFLDPITRDKIRFNPKLTELCPASQLDAEFGGTNNFEFDHKTYWKTLTEFCHIASDGSRVNDKGEKWYPPAGNGIKAALEGLVPAPGAVATGHVIKSGENSPTTDEEKPSSAAEGAAAAVTAGAASAATTEKTEQEHHLQSTAATDEKTGSTGVEEGMKRMSLNRALTTAPGAPEGDVVFDHPPSAGEKAEVRQSLDQ</sequence>
<feature type="region of interest" description="Disordered" evidence="1">
    <location>
        <begin position="334"/>
        <end position="439"/>
    </location>
</feature>
<comment type="caution">
    <text evidence="3">The sequence shown here is derived from an EMBL/GenBank/DDBJ whole genome shotgun (WGS) entry which is preliminary data.</text>
</comment>
<evidence type="ECO:0000313" key="4">
    <source>
        <dbReference type="Proteomes" id="UP001388673"/>
    </source>
</evidence>
<feature type="domain" description="CRAL-TRIO" evidence="2">
    <location>
        <begin position="126"/>
        <end position="279"/>
    </location>
</feature>